<evidence type="ECO:0000313" key="2">
    <source>
        <dbReference type="EMBL" id="KAA8911186.1"/>
    </source>
</evidence>
<organism evidence="2 3">
    <name type="scientific">Trichomonascus ciferrii</name>
    <dbReference type="NCBI Taxonomy" id="44093"/>
    <lineage>
        <taxon>Eukaryota</taxon>
        <taxon>Fungi</taxon>
        <taxon>Dikarya</taxon>
        <taxon>Ascomycota</taxon>
        <taxon>Saccharomycotina</taxon>
        <taxon>Dipodascomycetes</taxon>
        <taxon>Dipodascales</taxon>
        <taxon>Trichomonascaceae</taxon>
        <taxon>Trichomonascus</taxon>
        <taxon>Trichomonascus ciferrii complex</taxon>
    </lineage>
</organism>
<dbReference type="EMBL" id="SWFS01000291">
    <property type="protein sequence ID" value="KAA8911186.1"/>
    <property type="molecule type" value="Genomic_DNA"/>
</dbReference>
<sequence length="88" mass="9341">MGSCLSVNKVTTRRASEDEKARRERDALERTGPEELRRKSTAGQFTIPDNVSRAERRKSSVTAASEGTGGAGAGGPRRGSVLGSQSSY</sequence>
<keyword evidence="3" id="KW-1185">Reference proteome</keyword>
<reference evidence="2" key="1">
    <citation type="journal article" date="2019" name="G3 (Bethesda)">
        <title>Genome Assemblies of Two Rare Opportunistic Yeast Pathogens: Diutina rugosa (syn. Candida rugosa) and Trichomonascus ciferrii (syn. Candida ciferrii).</title>
        <authorList>
            <person name="Mixao V."/>
            <person name="Saus E."/>
            <person name="Hansen A.P."/>
            <person name="Lass-Florl C."/>
            <person name="Gabaldon T."/>
        </authorList>
    </citation>
    <scope>NUCLEOTIDE SEQUENCE</scope>
    <source>
        <strain evidence="2">CBS 4856</strain>
    </source>
</reference>
<evidence type="ECO:0000256" key="1">
    <source>
        <dbReference type="SAM" id="MobiDB-lite"/>
    </source>
</evidence>
<proteinExistence type="predicted"/>
<name>A0A642V2H7_9ASCO</name>
<evidence type="ECO:0000313" key="3">
    <source>
        <dbReference type="Proteomes" id="UP000761534"/>
    </source>
</evidence>
<feature type="region of interest" description="Disordered" evidence="1">
    <location>
        <begin position="1"/>
        <end position="88"/>
    </location>
</feature>
<accession>A0A642V2H7</accession>
<feature type="compositionally biased region" description="Gly residues" evidence="1">
    <location>
        <begin position="67"/>
        <end position="77"/>
    </location>
</feature>
<feature type="compositionally biased region" description="Polar residues" evidence="1">
    <location>
        <begin position="1"/>
        <end position="10"/>
    </location>
</feature>
<comment type="caution">
    <text evidence="2">The sequence shown here is derived from an EMBL/GenBank/DDBJ whole genome shotgun (WGS) entry which is preliminary data.</text>
</comment>
<dbReference type="AlphaFoldDB" id="A0A642V2H7"/>
<dbReference type="Proteomes" id="UP000761534">
    <property type="component" value="Unassembled WGS sequence"/>
</dbReference>
<feature type="compositionally biased region" description="Basic and acidic residues" evidence="1">
    <location>
        <begin position="14"/>
        <end position="38"/>
    </location>
</feature>
<protein>
    <submittedName>
        <fullName evidence="2">Uncharacterized protein</fullName>
    </submittedName>
</protein>
<gene>
    <name evidence="2" type="ORF">TRICI_003908</name>
</gene>
<dbReference type="VEuPathDB" id="FungiDB:TRICI_003908"/>